<organism evidence="1 2">
    <name type="scientific">Panagrolaimus sp. PS1159</name>
    <dbReference type="NCBI Taxonomy" id="55785"/>
    <lineage>
        <taxon>Eukaryota</taxon>
        <taxon>Metazoa</taxon>
        <taxon>Ecdysozoa</taxon>
        <taxon>Nematoda</taxon>
        <taxon>Chromadorea</taxon>
        <taxon>Rhabditida</taxon>
        <taxon>Tylenchina</taxon>
        <taxon>Panagrolaimomorpha</taxon>
        <taxon>Panagrolaimoidea</taxon>
        <taxon>Panagrolaimidae</taxon>
        <taxon>Panagrolaimus</taxon>
    </lineage>
</organism>
<sequence length="910" mass="105475">MFPFQSNSNSHNDKKIDFTLSESYKRKETWKKSSMIDLCSKYSNNLSLNDENKKCWEKNDFSNTTNNSILSLHISVFENSNEASSDFLNKSFQKPLLIQKQKQINPAPTFVSKNPFEFQRQQNDKISEPEVTQFKASQRLLNSNSGMMDCDDSDDNLYPYNARSKNLFPQKIQFDEVWERLKKVIDVILTNGQLKKDEREWHSAFSDVYKLCSALPHPLANLLYEKVDATISEHVDKIYQASQGRQAQNFLEYFMEQNKNIIKVSALLNHMFLHLNNYITHQAKELQFEEVLSQLSVKNDTKQYHIGKLVIIRWKDKVLIPCGPYLSQLVLEQFDNYRTGKPIEMADLIKNCVTCYVTAEAYEMAESSSFSDQRDELKLYKDNFELPLHKSCRDYYLLKAKEWENLTDSVAFIENVANLMDNEKHLAKILMHPSTVTVIEQWAAQALVADKVKNLNLSFKSHMTHENFNGPELHKCFNVLKLIENGLVDLVKDYENYIIDFTTKKFGKDFNDPKVFVNAIKEAHEKFDKLTAKTFDRHREFTEIMDRALRTIVNGDKLSKPGDKLARYSDAMLRKSATPDAERKPENLGIALKYLNDKEQFEKPYQMLLANRLLGRTSAGKLQEEEMIELMKNMCGSDFVQKFTRMLNDMCKSNEESTKFFEENKATPKVGIEFIILQTGAWPLQIGKELPGPFCPEEVSTFIQSFTSFYTGNHTGRQLTWAPSLSTVDVKLTYLDKSYSVTMTSIHYDILCCFERNDSLLLSEVCELSRLTIDGAKRYLKTLFEYQVLLCVDKDNLHSNSLITLNLSLSRKSNRIRLGIPMTNKPIKQEIRPEISGNQNNQRLTIECAIVRIMKKKQKLKHAILVAEIIDAVKERFAPPTALIKQCLESLIERAYIKRTEEIDEYEYII</sequence>
<dbReference type="Proteomes" id="UP000887580">
    <property type="component" value="Unplaced"/>
</dbReference>
<accession>A0AC35FUF0</accession>
<evidence type="ECO:0000313" key="2">
    <source>
        <dbReference type="WBParaSite" id="PS1159_v2.g20545.t1"/>
    </source>
</evidence>
<reference evidence="2" key="1">
    <citation type="submission" date="2022-11" db="UniProtKB">
        <authorList>
            <consortium name="WormBaseParasite"/>
        </authorList>
    </citation>
    <scope>IDENTIFICATION</scope>
</reference>
<name>A0AC35FUF0_9BILA</name>
<protein>
    <submittedName>
        <fullName evidence="2">Cullin family profile domain-containing protein</fullName>
    </submittedName>
</protein>
<dbReference type="WBParaSite" id="PS1159_v2.g20545.t1">
    <property type="protein sequence ID" value="PS1159_v2.g20545.t1"/>
    <property type="gene ID" value="PS1159_v2.g20545"/>
</dbReference>
<proteinExistence type="predicted"/>
<evidence type="ECO:0000313" key="1">
    <source>
        <dbReference type="Proteomes" id="UP000887580"/>
    </source>
</evidence>